<proteinExistence type="inferred from homology"/>
<evidence type="ECO:0000313" key="3">
    <source>
        <dbReference type="EMBL" id="MDG2945187.1"/>
    </source>
</evidence>
<sequence length="79" mass="9031">MDYQSDLREYLCPLPLIMTKQTLTKLARGDRLTLLMNHSTALQDMELLCEQQNCSLTLLENTDAHLKLRIQKLSDGNPA</sequence>
<organism evidence="3 4">
    <name type="scientific">Exercitatus varius</name>
    <dbReference type="NCBI Taxonomy" id="67857"/>
    <lineage>
        <taxon>Bacteria</taxon>
        <taxon>Pseudomonadati</taxon>
        <taxon>Pseudomonadota</taxon>
        <taxon>Gammaproteobacteria</taxon>
        <taxon>Pasteurellales</taxon>
        <taxon>Pasteurellaceae</taxon>
        <taxon>Exercitatus</taxon>
    </lineage>
</organism>
<gene>
    <name evidence="3" type="ORF">P7M32_01890</name>
</gene>
<dbReference type="Pfam" id="PF01206">
    <property type="entry name" value="TusA"/>
    <property type="match status" value="1"/>
</dbReference>
<accession>A0ABT6ENS5</accession>
<evidence type="ECO:0000313" key="4">
    <source>
        <dbReference type="Proteomes" id="UP001216057"/>
    </source>
</evidence>
<dbReference type="CDD" id="cd00291">
    <property type="entry name" value="SirA_YedF_YeeD"/>
    <property type="match status" value="1"/>
</dbReference>
<dbReference type="EMBL" id="JARQTX010000001">
    <property type="protein sequence ID" value="MDG2945187.1"/>
    <property type="molecule type" value="Genomic_DNA"/>
</dbReference>
<evidence type="ECO:0000259" key="2">
    <source>
        <dbReference type="Pfam" id="PF01206"/>
    </source>
</evidence>
<evidence type="ECO:0000256" key="1">
    <source>
        <dbReference type="ARBA" id="ARBA00008984"/>
    </source>
</evidence>
<feature type="domain" description="UPF0033" evidence="2">
    <location>
        <begin position="6"/>
        <end position="72"/>
    </location>
</feature>
<dbReference type="PANTHER" id="PTHR33279:SF6">
    <property type="entry name" value="SULFUR CARRIER PROTEIN YEDF-RELATED"/>
    <property type="match status" value="1"/>
</dbReference>
<dbReference type="Proteomes" id="UP001216057">
    <property type="component" value="Unassembled WGS sequence"/>
</dbReference>
<dbReference type="SUPFAM" id="SSF64307">
    <property type="entry name" value="SirA-like"/>
    <property type="match status" value="1"/>
</dbReference>
<keyword evidence="4" id="KW-1185">Reference proteome</keyword>
<dbReference type="Gene3D" id="3.30.110.40">
    <property type="entry name" value="TusA-like domain"/>
    <property type="match status" value="1"/>
</dbReference>
<dbReference type="RefSeq" id="WP_317482610.1">
    <property type="nucleotide sequence ID" value="NZ_JARQTX010000001.1"/>
</dbReference>
<reference evidence="3 4" key="1">
    <citation type="submission" date="2023-03" db="EMBL/GenBank/DDBJ databases">
        <title>Classification of Bisgaard taxon 6 and taxon 10 as Exercitatus varius gen. nov., spec. nov.</title>
        <authorList>
            <person name="Christensen H."/>
        </authorList>
    </citation>
    <scope>NUCLEOTIDE SEQUENCE [LARGE SCALE GENOMIC DNA]</scope>
    <source>
        <strain evidence="3 4">23350_01</strain>
    </source>
</reference>
<protein>
    <submittedName>
        <fullName evidence="3">Sulfurtransferase TusA family protein</fullName>
    </submittedName>
</protein>
<name>A0ABT6ENS5_9PAST</name>
<comment type="caution">
    <text evidence="3">The sequence shown here is derived from an EMBL/GenBank/DDBJ whole genome shotgun (WGS) entry which is preliminary data.</text>
</comment>
<comment type="similarity">
    <text evidence="1">Belongs to the sulfur carrier protein TusA family.</text>
</comment>
<dbReference type="PANTHER" id="PTHR33279">
    <property type="entry name" value="SULFUR CARRIER PROTEIN YEDF-RELATED"/>
    <property type="match status" value="1"/>
</dbReference>
<dbReference type="InterPro" id="IPR036868">
    <property type="entry name" value="TusA-like_sf"/>
</dbReference>
<dbReference type="InterPro" id="IPR001455">
    <property type="entry name" value="TusA-like"/>
</dbReference>